<feature type="non-terminal residue" evidence="13">
    <location>
        <position position="1"/>
    </location>
</feature>
<keyword evidence="8 12" id="KW-1133">Transmembrane helix</keyword>
<dbReference type="GO" id="GO:0005921">
    <property type="term" value="C:gap junction"/>
    <property type="evidence" value="ECO:0007669"/>
    <property type="project" value="UniProtKB-SubCell"/>
</dbReference>
<feature type="transmembrane region" description="Helical" evidence="12">
    <location>
        <begin position="25"/>
        <end position="43"/>
    </location>
</feature>
<comment type="similarity">
    <text evidence="12">Belongs to the pannexin family.</text>
</comment>
<dbReference type="Proteomes" id="UP000054805">
    <property type="component" value="Unassembled WGS sequence"/>
</dbReference>
<feature type="transmembrane region" description="Helical" evidence="12">
    <location>
        <begin position="282"/>
        <end position="306"/>
    </location>
</feature>
<evidence type="ECO:0000256" key="8">
    <source>
        <dbReference type="ARBA" id="ARBA00022989"/>
    </source>
</evidence>
<dbReference type="STRING" id="6337.A0A0V0XHX2"/>
<dbReference type="Proteomes" id="UP000054632">
    <property type="component" value="Unassembled WGS sequence"/>
</dbReference>
<dbReference type="EMBL" id="JYDU01000279">
    <property type="protein sequence ID" value="KRX87560.1"/>
    <property type="molecule type" value="Genomic_DNA"/>
</dbReference>
<dbReference type="GO" id="GO:0005886">
    <property type="term" value="C:plasma membrane"/>
    <property type="evidence" value="ECO:0007669"/>
    <property type="project" value="UniProtKB-SubCell"/>
</dbReference>
<evidence type="ECO:0000313" key="17">
    <source>
        <dbReference type="Proteomes" id="UP000054632"/>
    </source>
</evidence>
<dbReference type="EMBL" id="JYDS01000331">
    <property type="protein sequence ID" value="KRZ13392.1"/>
    <property type="molecule type" value="Genomic_DNA"/>
</dbReference>
<dbReference type="EMBL" id="JYDV01000012">
    <property type="protein sequence ID" value="KRZ42889.1"/>
    <property type="molecule type" value="Genomic_DNA"/>
</dbReference>
<evidence type="ECO:0000256" key="6">
    <source>
        <dbReference type="ARBA" id="ARBA00022868"/>
    </source>
</evidence>
<accession>A0A0V0XHX2</accession>
<evidence type="ECO:0000313" key="15">
    <source>
        <dbReference type="EMBL" id="KRZ13392.1"/>
    </source>
</evidence>
<keyword evidence="11 12" id="KW-0407">Ion channel</keyword>
<evidence type="ECO:0000256" key="1">
    <source>
        <dbReference type="ARBA" id="ARBA00004610"/>
    </source>
</evidence>
<evidence type="ECO:0000256" key="4">
    <source>
        <dbReference type="ARBA" id="ARBA00022475"/>
    </source>
</evidence>
<dbReference type="PANTHER" id="PTHR11893">
    <property type="entry name" value="INNEXIN"/>
    <property type="match status" value="1"/>
</dbReference>
<evidence type="ECO:0000256" key="5">
    <source>
        <dbReference type="ARBA" id="ARBA00022692"/>
    </source>
</evidence>
<feature type="transmembrane region" description="Helical" evidence="12">
    <location>
        <begin position="191"/>
        <end position="212"/>
    </location>
</feature>
<keyword evidence="9 12" id="KW-0406">Ion transport</keyword>
<comment type="subcellular location">
    <subcellularLocation>
        <location evidence="1">Cell junction</location>
        <location evidence="1">Gap junction</location>
    </subcellularLocation>
    <subcellularLocation>
        <location evidence="2 12">Cell membrane</location>
        <topology evidence="2 12">Multi-pass membrane protein</topology>
    </subcellularLocation>
</comment>
<keyword evidence="6" id="KW-0303">Gap junction</keyword>
<keyword evidence="7" id="KW-0965">Cell junction</keyword>
<name>A0A0V0XHX2_TRIPS</name>
<evidence type="ECO:0000313" key="13">
    <source>
        <dbReference type="EMBL" id="KRX87560.1"/>
    </source>
</evidence>
<keyword evidence="5 12" id="KW-0812">Transmembrane</keyword>
<dbReference type="Proteomes" id="UP000054826">
    <property type="component" value="Unassembled WGS sequence"/>
</dbReference>
<keyword evidence="10 12" id="KW-0472">Membrane</keyword>
<evidence type="ECO:0000313" key="18">
    <source>
        <dbReference type="Proteomes" id="UP000054805"/>
    </source>
</evidence>
<dbReference type="PANTHER" id="PTHR11893:SF36">
    <property type="entry name" value="INNEXIN-5"/>
    <property type="match status" value="1"/>
</dbReference>
<gene>
    <name evidence="13" type="primary">unc-9</name>
    <name evidence="12" type="synonym">inx</name>
    <name evidence="14" type="ORF">T4A_3996</name>
    <name evidence="15" type="ORF">T4B_9968</name>
    <name evidence="16" type="ORF">T4C_7378</name>
    <name evidence="13" type="ORF">T4E_9926</name>
</gene>
<dbReference type="PROSITE" id="PS51013">
    <property type="entry name" value="PANNEXIN"/>
    <property type="match status" value="1"/>
</dbReference>
<dbReference type="EMBL" id="JYDR01000195">
    <property type="protein sequence ID" value="KRY65774.1"/>
    <property type="molecule type" value="Genomic_DNA"/>
</dbReference>
<keyword evidence="4" id="KW-1003">Cell membrane</keyword>
<dbReference type="Pfam" id="PF00876">
    <property type="entry name" value="Innexin"/>
    <property type="match status" value="1"/>
</dbReference>
<evidence type="ECO:0000256" key="7">
    <source>
        <dbReference type="ARBA" id="ARBA00022949"/>
    </source>
</evidence>
<sequence>LDMFILSSFLKALKFQYDDDTIDRLNYYYTCLILIILAATISAKQYVGQPIQCWVPAQFSASWEQYAENYCFVQNTYWLYGDQQIPTDLTDRYALQIGYYQWVPFVLAIQAALFYLPCLIWRLLNWQSGFALANVICLASQWKSNHVKCRRKFIQTIANYIEDGIQLQNCNSNSNGGIFTRKLFNKNGHQITMLYLSIKFAYFINAVGQFFLLNAFLAPKYQLWGVAILRDLINGHHWQRSGHFPRVTLCDFEVRLLGNLHRHSIQCVLMINMFNEWAFLFLWWWLVFVASATACNLLYWMLFVLFKKTLLAFVKSYAKVMNAGNENQQRWSVVEQNLHTFTFDHLRIDGVLVLKMLSLHAGNLITADVLWTILQNYLNNSKID</sequence>
<dbReference type="AlphaFoldDB" id="A0A0V0XHX2"/>
<dbReference type="GO" id="GO:0034220">
    <property type="term" value="P:monoatomic ion transmembrane transport"/>
    <property type="evidence" value="ECO:0007669"/>
    <property type="project" value="UniProtKB-KW"/>
</dbReference>
<evidence type="ECO:0000256" key="9">
    <source>
        <dbReference type="ARBA" id="ARBA00023065"/>
    </source>
</evidence>
<evidence type="ECO:0000256" key="11">
    <source>
        <dbReference type="ARBA" id="ARBA00023303"/>
    </source>
</evidence>
<keyword evidence="3 12" id="KW-0813">Transport</keyword>
<comment type="caution">
    <text evidence="13">The sequence shown here is derived from an EMBL/GenBank/DDBJ whole genome shotgun (WGS) entry which is preliminary data.</text>
</comment>
<dbReference type="GO" id="GO:0005243">
    <property type="term" value="F:gap junction channel activity"/>
    <property type="evidence" value="ECO:0007669"/>
    <property type="project" value="TreeGrafter"/>
</dbReference>
<comment type="function">
    <text evidence="12">Structural component of the gap junctions.</text>
</comment>
<dbReference type="Proteomes" id="UP000054815">
    <property type="component" value="Unassembled WGS sequence"/>
</dbReference>
<evidence type="ECO:0000256" key="12">
    <source>
        <dbReference type="RuleBase" id="RU010713"/>
    </source>
</evidence>
<evidence type="ECO:0000313" key="14">
    <source>
        <dbReference type="EMBL" id="KRY65774.1"/>
    </source>
</evidence>
<evidence type="ECO:0000313" key="19">
    <source>
        <dbReference type="Proteomes" id="UP000054815"/>
    </source>
</evidence>
<proteinExistence type="inferred from homology"/>
<evidence type="ECO:0000256" key="2">
    <source>
        <dbReference type="ARBA" id="ARBA00004651"/>
    </source>
</evidence>
<protein>
    <recommendedName>
        <fullName evidence="12">Innexin</fullName>
    </recommendedName>
</protein>
<evidence type="ECO:0000256" key="3">
    <source>
        <dbReference type="ARBA" id="ARBA00022448"/>
    </source>
</evidence>
<evidence type="ECO:0000256" key="10">
    <source>
        <dbReference type="ARBA" id="ARBA00023136"/>
    </source>
</evidence>
<dbReference type="PRINTS" id="PR01262">
    <property type="entry name" value="INNEXIN"/>
</dbReference>
<evidence type="ECO:0000313" key="16">
    <source>
        <dbReference type="EMBL" id="KRZ42889.1"/>
    </source>
</evidence>
<feature type="transmembrane region" description="Helical" evidence="12">
    <location>
        <begin position="99"/>
        <end position="117"/>
    </location>
</feature>
<dbReference type="InterPro" id="IPR000990">
    <property type="entry name" value="Innexin"/>
</dbReference>
<keyword evidence="18" id="KW-1185">Reference proteome</keyword>
<organism evidence="13 19">
    <name type="scientific">Trichinella pseudospiralis</name>
    <name type="common">Parasitic roundworm</name>
    <dbReference type="NCBI Taxonomy" id="6337"/>
    <lineage>
        <taxon>Eukaryota</taxon>
        <taxon>Metazoa</taxon>
        <taxon>Ecdysozoa</taxon>
        <taxon>Nematoda</taxon>
        <taxon>Enoplea</taxon>
        <taxon>Dorylaimia</taxon>
        <taxon>Trichinellida</taxon>
        <taxon>Trichinellidae</taxon>
        <taxon>Trichinella</taxon>
    </lineage>
</organism>
<reference evidence="17 18" key="1">
    <citation type="submission" date="2015-01" db="EMBL/GenBank/DDBJ databases">
        <title>Evolution of Trichinella species and genotypes.</title>
        <authorList>
            <person name="Korhonen P.K."/>
            <person name="Edoardo P."/>
            <person name="Giuseppe L.R."/>
            <person name="Gasser R.B."/>
        </authorList>
    </citation>
    <scope>NUCLEOTIDE SEQUENCE [LARGE SCALE GENOMIC DNA]</scope>
    <source>
        <strain evidence="14">ISS13</strain>
        <strain evidence="13">ISS141</strain>
        <strain evidence="16">ISS176</strain>
        <strain evidence="15">ISS588</strain>
    </source>
</reference>